<accession>B8M681</accession>
<name>B8M681_TALSN</name>
<sequence length="122" mass="13946">MANHPLPPGTDWYFEFTVTLSGDTGKLEVGISGGFMPRFQLPGHYIQLWGYEGSTGQCWGQKAIVHSYPPFLTGDVVGCGFRFKDRRLYFTQNGEKQRECYTLFFSPRTCPGSLQYLRSRFL</sequence>
<dbReference type="OrthoDB" id="25503at2759"/>
<proteinExistence type="predicted"/>
<dbReference type="InterPro" id="IPR003877">
    <property type="entry name" value="SPRY_dom"/>
</dbReference>
<dbReference type="InterPro" id="IPR044736">
    <property type="entry name" value="Gid1/RanBPM/SPLA_SPRY"/>
</dbReference>
<dbReference type="EMBL" id="EQ962654">
    <property type="protein sequence ID" value="EED19081.1"/>
    <property type="molecule type" value="Genomic_DNA"/>
</dbReference>
<dbReference type="RefSeq" id="XP_002479515.1">
    <property type="nucleotide sequence ID" value="XM_002479470.1"/>
</dbReference>
<gene>
    <name evidence="2" type="ORF">TSTA_024140</name>
</gene>
<organism evidence="2 3">
    <name type="scientific">Talaromyces stipitatus (strain ATCC 10500 / CBS 375.48 / QM 6759 / NRRL 1006)</name>
    <name type="common">Penicillium stipitatum</name>
    <dbReference type="NCBI Taxonomy" id="441959"/>
    <lineage>
        <taxon>Eukaryota</taxon>
        <taxon>Fungi</taxon>
        <taxon>Dikarya</taxon>
        <taxon>Ascomycota</taxon>
        <taxon>Pezizomycotina</taxon>
        <taxon>Eurotiomycetes</taxon>
        <taxon>Eurotiomycetidae</taxon>
        <taxon>Eurotiales</taxon>
        <taxon>Trichocomaceae</taxon>
        <taxon>Talaromyces</taxon>
        <taxon>Talaromyces sect. Talaromyces</taxon>
    </lineage>
</organism>
<dbReference type="Pfam" id="PF00622">
    <property type="entry name" value="SPRY"/>
    <property type="match status" value="1"/>
</dbReference>
<dbReference type="InterPro" id="IPR001870">
    <property type="entry name" value="B30.2/SPRY"/>
</dbReference>
<dbReference type="PhylomeDB" id="B8M681"/>
<dbReference type="InterPro" id="IPR043136">
    <property type="entry name" value="B30.2/SPRY_sf"/>
</dbReference>
<keyword evidence="3" id="KW-1185">Reference proteome</keyword>
<dbReference type="VEuPathDB" id="FungiDB:TSTA_024140"/>
<dbReference type="CDD" id="cd12885">
    <property type="entry name" value="SPRY_RanBP_like"/>
    <property type="match status" value="1"/>
</dbReference>
<dbReference type="InterPro" id="IPR013320">
    <property type="entry name" value="ConA-like_dom_sf"/>
</dbReference>
<protein>
    <recommendedName>
        <fullName evidence="1">B30.2/SPRY domain-containing protein</fullName>
    </recommendedName>
</protein>
<dbReference type="STRING" id="441959.B8M681"/>
<dbReference type="SMART" id="SM00449">
    <property type="entry name" value="SPRY"/>
    <property type="match status" value="1"/>
</dbReference>
<dbReference type="InParanoid" id="B8M681"/>
<dbReference type="Proteomes" id="UP000001745">
    <property type="component" value="Unassembled WGS sequence"/>
</dbReference>
<reference evidence="3" key="1">
    <citation type="journal article" date="2015" name="Genome Announc.">
        <title>Genome sequence of the AIDS-associated pathogen Penicillium marneffei (ATCC18224) and its near taxonomic relative Talaromyces stipitatus (ATCC10500).</title>
        <authorList>
            <person name="Nierman W.C."/>
            <person name="Fedorova-Abrams N.D."/>
            <person name="Andrianopoulos A."/>
        </authorList>
    </citation>
    <scope>NUCLEOTIDE SEQUENCE [LARGE SCALE GENOMIC DNA]</scope>
    <source>
        <strain evidence="3">ATCC 10500 / CBS 375.48 / QM 6759 / NRRL 1006</strain>
    </source>
</reference>
<dbReference type="PROSITE" id="PS50188">
    <property type="entry name" value="B302_SPRY"/>
    <property type="match status" value="1"/>
</dbReference>
<dbReference type="eggNOG" id="KOG1477">
    <property type="taxonomic scope" value="Eukaryota"/>
</dbReference>
<dbReference type="HOGENOM" id="CLU_2028284_0_0_1"/>
<dbReference type="GeneID" id="8109596"/>
<evidence type="ECO:0000313" key="3">
    <source>
        <dbReference type="Proteomes" id="UP000001745"/>
    </source>
</evidence>
<feature type="domain" description="B30.2/SPRY" evidence="1">
    <location>
        <begin position="1"/>
        <end position="122"/>
    </location>
</feature>
<evidence type="ECO:0000313" key="2">
    <source>
        <dbReference type="EMBL" id="EED19081.1"/>
    </source>
</evidence>
<dbReference type="AlphaFoldDB" id="B8M681"/>
<dbReference type="Gene3D" id="2.60.120.920">
    <property type="match status" value="1"/>
</dbReference>
<dbReference type="SUPFAM" id="SSF49899">
    <property type="entry name" value="Concanavalin A-like lectins/glucanases"/>
    <property type="match status" value="1"/>
</dbReference>
<evidence type="ECO:0000259" key="1">
    <source>
        <dbReference type="PROSITE" id="PS50188"/>
    </source>
</evidence>